<sequence length="705" mass="81036">ENLALGLEDVVMDVTLSLDADEADSLLHHPPSAPTHLGRRFIDEASCSSRPRQPATKRPFSVEAEIPLPSPSAEFFNCDMSGVEQPQFAAQLQIQSLTEPVQQDDSRLPDIDVSGMADVSHVDPLFTLYLDTGDMSWVQWTVDTEEIPINYEFVHDAIRDDYFMREPSPESSTEDFNVNQTSPIYEGASISLWDSVTAILTFALSEHLTLAGLSRLLLLIALHLPKPNRFCTSSNHLFKLLETIDEPVQVYYFCSNCYRKCPTSTELCDVCAEPDRKVNNFISVNTSDHIPILISIEDIKSINIPTNYSRTRWERVITEIDRPYFTTKDNNYDVRHLTAVLQCAILNNSYNMKRGRKHNIKITPEIKTLITLKRKADLNYAKTRSHEDKQEQRKLKKKLNKAIKIQEEEEKLKNIYNLNDPLLRWQTLKKGKPTPPPIPTLKKNNDIAKTMQQKAELLAITQKIKNHIDELRTTKPTNVPKITMSELEDAINQLKKKSAPGFKRTRDIQLIYGNQEIETRTTLKYLGITLDTKLTFTTYITNILETGRIKTASLRQYLQKKKITTVKTRIILYKTLIQPTMTYGLPAWSTATKPQLDKLRHVEKGWAKYVQYLPILTPFEEVLRKMPFSPTFDDYLRSSIGKFFIFSIHHSNTLIKNILVTTKPSRHQYPIDATLILEDLTAHIDNEEDNDRLTYLQRLKDTIIT</sequence>
<dbReference type="GO" id="GO:0003964">
    <property type="term" value="F:RNA-directed DNA polymerase activity"/>
    <property type="evidence" value="ECO:0007669"/>
    <property type="project" value="UniProtKB-KW"/>
</dbReference>
<evidence type="ECO:0000313" key="2">
    <source>
        <dbReference type="Proteomes" id="UP001219518"/>
    </source>
</evidence>
<protein>
    <submittedName>
        <fullName evidence="1">RNA-directed DNA polymerase from mobile element jockey</fullName>
    </submittedName>
</protein>
<name>A0AAE1LM42_9NEOP</name>
<evidence type="ECO:0000313" key="1">
    <source>
        <dbReference type="EMBL" id="KAK3925326.1"/>
    </source>
</evidence>
<keyword evidence="1" id="KW-0695">RNA-directed DNA polymerase</keyword>
<comment type="caution">
    <text evidence="1">The sequence shown here is derived from an EMBL/GenBank/DDBJ whole genome shotgun (WGS) entry which is preliminary data.</text>
</comment>
<gene>
    <name evidence="1" type="ORF">KUF71_013533</name>
</gene>
<keyword evidence="1" id="KW-0808">Transferase</keyword>
<reference evidence="1" key="1">
    <citation type="submission" date="2021-07" db="EMBL/GenBank/DDBJ databases">
        <authorList>
            <person name="Catto M.A."/>
            <person name="Jacobson A."/>
            <person name="Kennedy G."/>
            <person name="Labadie P."/>
            <person name="Hunt B.G."/>
            <person name="Srinivasan R."/>
        </authorList>
    </citation>
    <scope>NUCLEOTIDE SEQUENCE</scope>
    <source>
        <strain evidence="1">PL_HMW_Pooled</strain>
        <tissue evidence="1">Head</tissue>
    </source>
</reference>
<dbReference type="AlphaFoldDB" id="A0AAE1LM42"/>
<dbReference type="EMBL" id="JAHWGI010001226">
    <property type="protein sequence ID" value="KAK3925326.1"/>
    <property type="molecule type" value="Genomic_DNA"/>
</dbReference>
<keyword evidence="2" id="KW-1185">Reference proteome</keyword>
<keyword evidence="1" id="KW-0548">Nucleotidyltransferase</keyword>
<reference evidence="1" key="2">
    <citation type="journal article" date="2023" name="BMC Genomics">
        <title>Pest status, molecular evolution, and epigenetic factors derived from the genome assembly of Frankliniella fusca, a thysanopteran phytovirus vector.</title>
        <authorList>
            <person name="Catto M.A."/>
            <person name="Labadie P.E."/>
            <person name="Jacobson A.L."/>
            <person name="Kennedy G.G."/>
            <person name="Srinivasan R."/>
            <person name="Hunt B.G."/>
        </authorList>
    </citation>
    <scope>NUCLEOTIDE SEQUENCE</scope>
    <source>
        <strain evidence="1">PL_HMW_Pooled</strain>
    </source>
</reference>
<feature type="non-terminal residue" evidence="1">
    <location>
        <position position="1"/>
    </location>
</feature>
<proteinExistence type="predicted"/>
<organism evidence="1 2">
    <name type="scientific">Frankliniella fusca</name>
    <dbReference type="NCBI Taxonomy" id="407009"/>
    <lineage>
        <taxon>Eukaryota</taxon>
        <taxon>Metazoa</taxon>
        <taxon>Ecdysozoa</taxon>
        <taxon>Arthropoda</taxon>
        <taxon>Hexapoda</taxon>
        <taxon>Insecta</taxon>
        <taxon>Pterygota</taxon>
        <taxon>Neoptera</taxon>
        <taxon>Paraneoptera</taxon>
        <taxon>Thysanoptera</taxon>
        <taxon>Terebrantia</taxon>
        <taxon>Thripoidea</taxon>
        <taxon>Thripidae</taxon>
        <taxon>Frankliniella</taxon>
    </lineage>
</organism>
<accession>A0AAE1LM42</accession>
<dbReference type="Proteomes" id="UP001219518">
    <property type="component" value="Unassembled WGS sequence"/>
</dbReference>